<proteinExistence type="predicted"/>
<organism evidence="1 2">
    <name type="scientific">Paramecium pentaurelia</name>
    <dbReference type="NCBI Taxonomy" id="43138"/>
    <lineage>
        <taxon>Eukaryota</taxon>
        <taxon>Sar</taxon>
        <taxon>Alveolata</taxon>
        <taxon>Ciliophora</taxon>
        <taxon>Intramacronucleata</taxon>
        <taxon>Oligohymenophorea</taxon>
        <taxon>Peniculida</taxon>
        <taxon>Parameciidae</taxon>
        <taxon>Paramecium</taxon>
    </lineage>
</organism>
<sequence>MVCWQAFLRNSQLSFVFKSCLVLQSLYSHLTYPTYLIKSTLNNQTQIIQEKINIDHKYKLPILLDKQISLKPFKQSILQLKSKLIIKSKKYLIPKIEIQIYYGSLSKVRFDGNYEQKINIERMLQQLMIMKKEF</sequence>
<keyword evidence="2" id="KW-1185">Reference proteome</keyword>
<evidence type="ECO:0000313" key="1">
    <source>
        <dbReference type="EMBL" id="CAD8134694.1"/>
    </source>
</evidence>
<evidence type="ECO:0000313" key="2">
    <source>
        <dbReference type="Proteomes" id="UP000689195"/>
    </source>
</evidence>
<protein>
    <submittedName>
        <fullName evidence="1">Uncharacterized protein</fullName>
    </submittedName>
</protein>
<gene>
    <name evidence="1" type="ORF">PPENT_87.1.T0030437</name>
</gene>
<reference evidence="1" key="1">
    <citation type="submission" date="2021-01" db="EMBL/GenBank/DDBJ databases">
        <authorList>
            <consortium name="Genoscope - CEA"/>
            <person name="William W."/>
        </authorList>
    </citation>
    <scope>NUCLEOTIDE SEQUENCE</scope>
</reference>
<dbReference type="Proteomes" id="UP000689195">
    <property type="component" value="Unassembled WGS sequence"/>
</dbReference>
<comment type="caution">
    <text evidence="1">The sequence shown here is derived from an EMBL/GenBank/DDBJ whole genome shotgun (WGS) entry which is preliminary data.</text>
</comment>
<dbReference type="EMBL" id="CAJJDO010000003">
    <property type="protein sequence ID" value="CAD8134694.1"/>
    <property type="molecule type" value="Genomic_DNA"/>
</dbReference>
<name>A0A8S1S6W0_9CILI</name>
<accession>A0A8S1S6W0</accession>
<dbReference type="AlphaFoldDB" id="A0A8S1S6W0"/>